<dbReference type="Proteomes" id="UP000220629">
    <property type="component" value="Unassembled WGS sequence"/>
</dbReference>
<dbReference type="GO" id="GO:0016020">
    <property type="term" value="C:membrane"/>
    <property type="evidence" value="ECO:0007669"/>
    <property type="project" value="UniProtKB-SubCell"/>
</dbReference>
<evidence type="ECO:0000256" key="3">
    <source>
        <dbReference type="ARBA" id="ARBA00022989"/>
    </source>
</evidence>
<dbReference type="InterPro" id="IPR010920">
    <property type="entry name" value="LSM_dom_sf"/>
</dbReference>
<dbReference type="EMBL" id="PDDY01000004">
    <property type="protein sequence ID" value="PEH38182.1"/>
    <property type="molecule type" value="Genomic_DNA"/>
</dbReference>
<dbReference type="GO" id="GO:0008381">
    <property type="term" value="F:mechanosensitive monoatomic ion channel activity"/>
    <property type="evidence" value="ECO:0007669"/>
    <property type="project" value="UniProtKB-ARBA"/>
</dbReference>
<protein>
    <submittedName>
        <fullName evidence="8">Mechanosensitive ion channel protein MscS</fullName>
    </submittedName>
</protein>
<dbReference type="InterPro" id="IPR023408">
    <property type="entry name" value="MscS_beta-dom_sf"/>
</dbReference>
<keyword evidence="2 6" id="KW-0812">Transmembrane</keyword>
<proteinExistence type="predicted"/>
<reference evidence="9" key="1">
    <citation type="submission" date="2017-09" db="EMBL/GenBank/DDBJ databases">
        <title>FDA dAtabase for Regulatory Grade micrObial Sequences (FDA-ARGOS): Supporting development and validation of Infectious Disease Dx tests.</title>
        <authorList>
            <person name="Minogue T."/>
            <person name="Wolcott M."/>
            <person name="Wasieloski L."/>
            <person name="Aguilar W."/>
            <person name="Moore D."/>
            <person name="Tallon L."/>
            <person name="Sadzewicz L."/>
            <person name="Ott S."/>
            <person name="Zhao X."/>
            <person name="Nagaraj S."/>
            <person name="Vavikolanu K."/>
            <person name="Aluvathingal J."/>
            <person name="Nadendla S."/>
            <person name="Sichtig H."/>
        </authorList>
    </citation>
    <scope>NUCLEOTIDE SEQUENCE [LARGE SCALE GENOMIC DNA]</scope>
    <source>
        <strain evidence="9">FDAARGOS_390</strain>
    </source>
</reference>
<feature type="transmembrane region" description="Helical" evidence="6">
    <location>
        <begin position="65"/>
        <end position="82"/>
    </location>
</feature>
<feature type="transmembrane region" description="Helical" evidence="6">
    <location>
        <begin position="94"/>
        <end position="120"/>
    </location>
</feature>
<dbReference type="SUPFAM" id="SSF50182">
    <property type="entry name" value="Sm-like ribonucleoproteins"/>
    <property type="match status" value="1"/>
</dbReference>
<sequence length="396" mass="42860">MTMTIDQLAAIADAPLHSWPGTLFVAALLLAVVTGIHWLGARILIPLARPYPFMSVIVRYIDRPALAVLAFLALEFLSLQVADELSHAGGLRTLAAVGLIIALTWLLMRLAAAVGEAIVQANPVDRPNNLEARRIHTQARVLARSAMVVVVIIGTGAALMAFPNVRQIGASLLASAGVAGLVAGIAARPVLGNLIAGLQIGISQPIRLDDVVVIQGEWGRIEEITGTYVSVRLWDQRRLVVPLQWFIENPFQNWTRNSAEIIGTVFLFVDYRTPLEPLRSELSRIVSAAPEWDGRVQVLQVTDATERSIQLRALVSAPDSSLAWDLRCRVREGLIAFLQANYPDSLPRGRMELATPDQGREPVLPSWMPHEPAASTAANTAADPTAAEAPAPEVVR</sequence>
<dbReference type="PANTHER" id="PTHR30566:SF25">
    <property type="entry name" value="INNER MEMBRANE PROTEIN"/>
    <property type="match status" value="1"/>
</dbReference>
<evidence type="ECO:0000313" key="9">
    <source>
        <dbReference type="Proteomes" id="UP000220629"/>
    </source>
</evidence>
<comment type="caution">
    <text evidence="8">The sequence shown here is derived from an EMBL/GenBank/DDBJ whole genome shotgun (WGS) entry which is preliminary data.</text>
</comment>
<name>A0A2A7S3W2_BURGA</name>
<dbReference type="Gene3D" id="1.10.287.1260">
    <property type="match status" value="1"/>
</dbReference>
<evidence type="ECO:0000256" key="5">
    <source>
        <dbReference type="SAM" id="MobiDB-lite"/>
    </source>
</evidence>
<dbReference type="InterPro" id="IPR006685">
    <property type="entry name" value="MscS_channel_2nd"/>
</dbReference>
<dbReference type="Pfam" id="PF00924">
    <property type="entry name" value="MS_channel_2nd"/>
    <property type="match status" value="1"/>
</dbReference>
<evidence type="ECO:0000256" key="2">
    <source>
        <dbReference type="ARBA" id="ARBA00022692"/>
    </source>
</evidence>
<dbReference type="RefSeq" id="WP_096748715.1">
    <property type="nucleotide sequence ID" value="NZ_CADEPO010000002.1"/>
</dbReference>
<feature type="region of interest" description="Disordered" evidence="5">
    <location>
        <begin position="348"/>
        <end position="396"/>
    </location>
</feature>
<organism evidence="8 9">
    <name type="scientific">Burkholderia gladioli</name>
    <name type="common">Pseudomonas marginata</name>
    <name type="synonym">Phytomonas marginata</name>
    <dbReference type="NCBI Taxonomy" id="28095"/>
    <lineage>
        <taxon>Bacteria</taxon>
        <taxon>Pseudomonadati</taxon>
        <taxon>Pseudomonadota</taxon>
        <taxon>Betaproteobacteria</taxon>
        <taxon>Burkholderiales</taxon>
        <taxon>Burkholderiaceae</taxon>
        <taxon>Burkholderia</taxon>
    </lineage>
</organism>
<dbReference type="AlphaFoldDB" id="A0A2A7S3W2"/>
<feature type="transmembrane region" description="Helical" evidence="6">
    <location>
        <begin position="141"/>
        <end position="162"/>
    </location>
</feature>
<gene>
    <name evidence="8" type="ORF">CRM94_27590</name>
</gene>
<keyword evidence="3 6" id="KW-1133">Transmembrane helix</keyword>
<keyword evidence="4 6" id="KW-0472">Membrane</keyword>
<feature type="compositionally biased region" description="Low complexity" evidence="5">
    <location>
        <begin position="371"/>
        <end position="396"/>
    </location>
</feature>
<evidence type="ECO:0000256" key="6">
    <source>
        <dbReference type="SAM" id="Phobius"/>
    </source>
</evidence>
<evidence type="ECO:0000256" key="4">
    <source>
        <dbReference type="ARBA" id="ARBA00023136"/>
    </source>
</evidence>
<accession>A0A2A7S3W2</accession>
<evidence type="ECO:0000313" key="8">
    <source>
        <dbReference type="EMBL" id="PEH38182.1"/>
    </source>
</evidence>
<evidence type="ECO:0000256" key="1">
    <source>
        <dbReference type="ARBA" id="ARBA00004370"/>
    </source>
</evidence>
<feature type="transmembrane region" description="Helical" evidence="6">
    <location>
        <begin position="23"/>
        <end position="45"/>
    </location>
</feature>
<dbReference type="Gene3D" id="2.30.30.60">
    <property type="match status" value="1"/>
</dbReference>
<dbReference type="PANTHER" id="PTHR30566">
    <property type="entry name" value="YNAI-RELATED MECHANOSENSITIVE ION CHANNEL"/>
    <property type="match status" value="1"/>
</dbReference>
<evidence type="ECO:0000259" key="7">
    <source>
        <dbReference type="Pfam" id="PF00924"/>
    </source>
</evidence>
<comment type="subcellular location">
    <subcellularLocation>
        <location evidence="1">Membrane</location>
    </subcellularLocation>
</comment>
<feature type="domain" description="Mechanosensitive ion channel MscS" evidence="7">
    <location>
        <begin position="190"/>
        <end position="256"/>
    </location>
</feature>